<dbReference type="AlphaFoldDB" id="F8E070"/>
<keyword evidence="1" id="KW-0812">Transmembrane</keyword>
<dbReference type="InterPro" id="IPR025339">
    <property type="entry name" value="DUF4245"/>
</dbReference>
<gene>
    <name evidence="2" type="ordered locus">CRES_1588</name>
</gene>
<proteinExistence type="predicted"/>
<accession>F8E070</accession>
<dbReference type="HOGENOM" id="CLU_095244_0_1_11"/>
<sequence>MGGTTLNWGQGVGGAIMGAVQIQKPRVFQSTKDMILSLAVLLLATFLTVGFTGLCSYNPGGPDKKGPVREIDAKTALTMDARSLTIPIRYPEMPENWVPNSARRTVVGQEPSSLVGWVIDGEKYISLTQTKADMKTAMKPKKAAREKVETKTISGVEWTVMRGEDARPLWVADRGDVRWMIEYMGEDSDAQRLAEQLVKTDPIKK</sequence>
<dbReference type="STRING" id="662755.CRES_1588"/>
<dbReference type="Pfam" id="PF14030">
    <property type="entry name" value="DUF4245"/>
    <property type="match status" value="1"/>
</dbReference>
<dbReference type="Proteomes" id="UP000000492">
    <property type="component" value="Chromosome"/>
</dbReference>
<evidence type="ECO:0000256" key="1">
    <source>
        <dbReference type="SAM" id="Phobius"/>
    </source>
</evidence>
<feature type="transmembrane region" description="Helical" evidence="1">
    <location>
        <begin position="34"/>
        <end position="55"/>
    </location>
</feature>
<evidence type="ECO:0000313" key="3">
    <source>
        <dbReference type="Proteomes" id="UP000000492"/>
    </source>
</evidence>
<dbReference type="EMBL" id="CP002857">
    <property type="protein sequence ID" value="AEI09941.1"/>
    <property type="molecule type" value="Genomic_DNA"/>
</dbReference>
<dbReference type="KEGG" id="crd:CRES_1588"/>
<protein>
    <recommendedName>
        <fullName evidence="4">Secreted protein</fullName>
    </recommendedName>
</protein>
<reference evidence="2 3" key="1">
    <citation type="journal article" date="2012" name="BMC Genomics">
        <title>Complete genome sequence, lifestyle, and multi-drug resistance of the human pathogen Corynebacterium resistens DSM 45100 isolated from blood samples of a leukemia patient.</title>
        <authorList>
            <person name="Schroder J."/>
            <person name="Maus I."/>
            <person name="Meyer K."/>
            <person name="Wordemann S."/>
            <person name="Blom J."/>
            <person name="Jaenicke S."/>
            <person name="Schneider J."/>
            <person name="Trost E."/>
            <person name="Tauch A."/>
        </authorList>
    </citation>
    <scope>NUCLEOTIDE SEQUENCE [LARGE SCALE GENOMIC DNA]</scope>
    <source>
        <strain evidence="3">DSM 45100 / JCM 12819 / CCUG 50093 / GTC 2026 / SICGH 158</strain>
    </source>
</reference>
<name>F8E070_CORRG</name>
<organism evidence="2 3">
    <name type="scientific">Corynebacterium resistens (strain DSM 45100 / JCM 12819 / GTC 2026 / SICGH 158)</name>
    <dbReference type="NCBI Taxonomy" id="662755"/>
    <lineage>
        <taxon>Bacteria</taxon>
        <taxon>Bacillati</taxon>
        <taxon>Actinomycetota</taxon>
        <taxon>Actinomycetes</taxon>
        <taxon>Mycobacteriales</taxon>
        <taxon>Corynebacteriaceae</taxon>
        <taxon>Corynebacterium</taxon>
    </lineage>
</organism>
<keyword evidence="1" id="KW-0472">Membrane</keyword>
<evidence type="ECO:0000313" key="2">
    <source>
        <dbReference type="EMBL" id="AEI09941.1"/>
    </source>
</evidence>
<dbReference type="eggNOG" id="ENOG50330AZ">
    <property type="taxonomic scope" value="Bacteria"/>
</dbReference>
<keyword evidence="3" id="KW-1185">Reference proteome</keyword>
<keyword evidence="1" id="KW-1133">Transmembrane helix</keyword>
<evidence type="ECO:0008006" key="4">
    <source>
        <dbReference type="Google" id="ProtNLM"/>
    </source>
</evidence>